<dbReference type="AlphaFoldDB" id="A0AAQ3P2C9"/>
<evidence type="ECO:0000313" key="2">
    <source>
        <dbReference type="EMBL" id="WVZ20360.1"/>
    </source>
</evidence>
<protein>
    <submittedName>
        <fullName evidence="2">Uncharacterized protein</fullName>
    </submittedName>
</protein>
<gene>
    <name evidence="2" type="ORF">V8G54_007682</name>
</gene>
<name>A0AAQ3P2C9_VIGMU</name>
<proteinExistence type="predicted"/>
<keyword evidence="1" id="KW-0812">Transmembrane</keyword>
<accession>A0AAQ3P2C9</accession>
<dbReference type="Proteomes" id="UP001374535">
    <property type="component" value="Chromosome 2"/>
</dbReference>
<dbReference type="EMBL" id="CP144699">
    <property type="protein sequence ID" value="WVZ20360.1"/>
    <property type="molecule type" value="Genomic_DNA"/>
</dbReference>
<evidence type="ECO:0000313" key="3">
    <source>
        <dbReference type="Proteomes" id="UP001374535"/>
    </source>
</evidence>
<organism evidence="2 3">
    <name type="scientific">Vigna mungo</name>
    <name type="common">Black gram</name>
    <name type="synonym">Phaseolus mungo</name>
    <dbReference type="NCBI Taxonomy" id="3915"/>
    <lineage>
        <taxon>Eukaryota</taxon>
        <taxon>Viridiplantae</taxon>
        <taxon>Streptophyta</taxon>
        <taxon>Embryophyta</taxon>
        <taxon>Tracheophyta</taxon>
        <taxon>Spermatophyta</taxon>
        <taxon>Magnoliopsida</taxon>
        <taxon>eudicotyledons</taxon>
        <taxon>Gunneridae</taxon>
        <taxon>Pentapetalae</taxon>
        <taxon>rosids</taxon>
        <taxon>fabids</taxon>
        <taxon>Fabales</taxon>
        <taxon>Fabaceae</taxon>
        <taxon>Papilionoideae</taxon>
        <taxon>50 kb inversion clade</taxon>
        <taxon>NPAAA clade</taxon>
        <taxon>indigoferoid/millettioid clade</taxon>
        <taxon>Phaseoleae</taxon>
        <taxon>Vigna</taxon>
    </lineage>
</organism>
<keyword evidence="1" id="KW-1133">Transmembrane helix</keyword>
<keyword evidence="1" id="KW-0472">Membrane</keyword>
<keyword evidence="3" id="KW-1185">Reference proteome</keyword>
<sequence>MVRLCCRPDPDIPGRLFMRGNGRRSAVIRPDDRCRTNLGYYTTPGAMDVELRDSYSPDTEGDHEDTMEDALQTDQPIDTIPEQRKPRLSAPSALQAAILSFEADSLNADVNEYGKLHFSISSVSTQFLSGNQCMHVRVFGNETEIIISRYEDHFLVSADEVVFYVFMVIVLTFLTAYQVIATQIGTMGTIVYARNAFLESGLVSHYSSPNGSQFELQFLLHLSYVEDLTSKPRLSKPDQSLNW</sequence>
<reference evidence="2 3" key="1">
    <citation type="journal article" date="2023" name="Life. Sci Alliance">
        <title>Evolutionary insights into 3D genome organization and epigenetic landscape of Vigna mungo.</title>
        <authorList>
            <person name="Junaid A."/>
            <person name="Singh B."/>
            <person name="Bhatia S."/>
        </authorList>
    </citation>
    <scope>NUCLEOTIDE SEQUENCE [LARGE SCALE GENOMIC DNA]</scope>
    <source>
        <strain evidence="2">Urdbean</strain>
    </source>
</reference>
<feature type="transmembrane region" description="Helical" evidence="1">
    <location>
        <begin position="161"/>
        <end position="180"/>
    </location>
</feature>
<evidence type="ECO:0000256" key="1">
    <source>
        <dbReference type="SAM" id="Phobius"/>
    </source>
</evidence>